<keyword evidence="1" id="KW-0732">Signal</keyword>
<dbReference type="EMBL" id="GBRD01002370">
    <property type="protein sequence ID" value="JAG63451.1"/>
    <property type="molecule type" value="Transcribed_RNA"/>
</dbReference>
<feature type="signal peptide" evidence="1">
    <location>
        <begin position="1"/>
        <end position="22"/>
    </location>
</feature>
<feature type="chain" id="PRO_5005519975" evidence="1">
    <location>
        <begin position="23"/>
        <end position="137"/>
    </location>
</feature>
<evidence type="ECO:0000313" key="2">
    <source>
        <dbReference type="EMBL" id="JAG63451.1"/>
    </source>
</evidence>
<name>A0A0K8TDI0_LYGHE</name>
<evidence type="ECO:0000256" key="1">
    <source>
        <dbReference type="SAM" id="SignalP"/>
    </source>
</evidence>
<reference evidence="2" key="1">
    <citation type="submission" date="2014-09" db="EMBL/GenBank/DDBJ databases">
        <authorList>
            <person name="Magalhaes I.L.F."/>
            <person name="Oliveira U."/>
            <person name="Santos F.R."/>
            <person name="Vidigal T.H.D.A."/>
            <person name="Brescovit A.D."/>
            <person name="Santos A.J."/>
        </authorList>
    </citation>
    <scope>NUCLEOTIDE SEQUENCE</scope>
</reference>
<accession>A0A0K8TDI0</accession>
<dbReference type="AlphaFoldDB" id="A0A0K8TDI0"/>
<sequence>MAETNVMCFYLFLGLLLALIDAQSTFGSRKNVVIVSRQLKEDLVNRAMNISGPAAVPKPSEGPLPTEFELFDPPNLYLYHDYVSQGLPKFMTDVELSTGTQRVIFILHWSVRYFLGHSPRPGDAPMTLGCAEPLLCL</sequence>
<proteinExistence type="predicted"/>
<organism evidence="2">
    <name type="scientific">Lygus hesperus</name>
    <name type="common">Western plant bug</name>
    <dbReference type="NCBI Taxonomy" id="30085"/>
    <lineage>
        <taxon>Eukaryota</taxon>
        <taxon>Metazoa</taxon>
        <taxon>Ecdysozoa</taxon>
        <taxon>Arthropoda</taxon>
        <taxon>Hexapoda</taxon>
        <taxon>Insecta</taxon>
        <taxon>Pterygota</taxon>
        <taxon>Neoptera</taxon>
        <taxon>Paraneoptera</taxon>
        <taxon>Hemiptera</taxon>
        <taxon>Heteroptera</taxon>
        <taxon>Panheteroptera</taxon>
        <taxon>Cimicomorpha</taxon>
        <taxon>Miridae</taxon>
        <taxon>Mirini</taxon>
        <taxon>Lygus</taxon>
    </lineage>
</organism>
<protein>
    <submittedName>
        <fullName evidence="2">Uncharacterized protein</fullName>
    </submittedName>
</protein>